<dbReference type="InterPro" id="IPR036641">
    <property type="entry name" value="HPT_dom_sf"/>
</dbReference>
<gene>
    <name evidence="3" type="ORF">SAMN05421813_10664</name>
</gene>
<dbReference type="Pfam" id="PF01627">
    <property type="entry name" value="Hpt"/>
    <property type="match status" value="1"/>
</dbReference>
<dbReference type="SUPFAM" id="SSF47226">
    <property type="entry name" value="Histidine-containing phosphotransfer domain, HPT domain"/>
    <property type="match status" value="1"/>
</dbReference>
<dbReference type="RefSeq" id="WP_090701911.1">
    <property type="nucleotide sequence ID" value="NZ_FNHH01000006.1"/>
</dbReference>
<evidence type="ECO:0000259" key="2">
    <source>
        <dbReference type="PROSITE" id="PS50894"/>
    </source>
</evidence>
<feature type="domain" description="HPt" evidence="2">
    <location>
        <begin position="26"/>
        <end position="127"/>
    </location>
</feature>
<reference evidence="4" key="1">
    <citation type="submission" date="2016-10" db="EMBL/GenBank/DDBJ databases">
        <authorList>
            <person name="Varghese N."/>
            <person name="Submissions S."/>
        </authorList>
    </citation>
    <scope>NUCLEOTIDE SEQUENCE [LARGE SCALE GENOMIC DNA]</scope>
    <source>
        <strain evidence="4">DSM 24536</strain>
    </source>
</reference>
<sequence length="128" mass="14402">MSEELKNNSADFNLDLSYLQDVASGSTEFMIEMIELFLTQTPAYFDQLGQLIIDENWSAVADIAHKIKPTLAFMGVESARGSMAEIEQNARNLKKLETIPPAFKLLKDMSVELFIKLAQIKSDLEKTI</sequence>
<accession>A0A1G9QJ56</accession>
<dbReference type="STRING" id="990371.SAMN05421813_10664"/>
<dbReference type="GO" id="GO:0004672">
    <property type="term" value="F:protein kinase activity"/>
    <property type="evidence" value="ECO:0007669"/>
    <property type="project" value="UniProtKB-ARBA"/>
</dbReference>
<dbReference type="InterPro" id="IPR008207">
    <property type="entry name" value="Sig_transdc_His_kin_Hpt_dom"/>
</dbReference>
<protein>
    <submittedName>
        <fullName evidence="3">HPt (Histidine-containing phosphotransfer) domain-containing protein</fullName>
    </submittedName>
</protein>
<keyword evidence="4" id="KW-1185">Reference proteome</keyword>
<name>A0A1G9QJ56_9SPHI</name>
<dbReference type="AlphaFoldDB" id="A0A1G9QJ56"/>
<dbReference type="Proteomes" id="UP000199226">
    <property type="component" value="Unassembled WGS sequence"/>
</dbReference>
<organism evidence="3 4">
    <name type="scientific">Daejeonella rubra</name>
    <dbReference type="NCBI Taxonomy" id="990371"/>
    <lineage>
        <taxon>Bacteria</taxon>
        <taxon>Pseudomonadati</taxon>
        <taxon>Bacteroidota</taxon>
        <taxon>Sphingobacteriia</taxon>
        <taxon>Sphingobacteriales</taxon>
        <taxon>Sphingobacteriaceae</taxon>
        <taxon>Daejeonella</taxon>
    </lineage>
</organism>
<evidence type="ECO:0000256" key="1">
    <source>
        <dbReference type="PROSITE-ProRule" id="PRU00110"/>
    </source>
</evidence>
<evidence type="ECO:0000313" key="4">
    <source>
        <dbReference type="Proteomes" id="UP000199226"/>
    </source>
</evidence>
<dbReference type="GO" id="GO:0000160">
    <property type="term" value="P:phosphorelay signal transduction system"/>
    <property type="evidence" value="ECO:0007669"/>
    <property type="project" value="InterPro"/>
</dbReference>
<dbReference type="PROSITE" id="PS50894">
    <property type="entry name" value="HPT"/>
    <property type="match status" value="1"/>
</dbReference>
<dbReference type="Gene3D" id="1.20.120.160">
    <property type="entry name" value="HPT domain"/>
    <property type="match status" value="1"/>
</dbReference>
<dbReference type="EMBL" id="FNHH01000006">
    <property type="protein sequence ID" value="SDM11072.1"/>
    <property type="molecule type" value="Genomic_DNA"/>
</dbReference>
<feature type="modified residue" description="Phosphohistidine" evidence="1">
    <location>
        <position position="65"/>
    </location>
</feature>
<dbReference type="OrthoDB" id="982275at2"/>
<evidence type="ECO:0000313" key="3">
    <source>
        <dbReference type="EMBL" id="SDM11072.1"/>
    </source>
</evidence>
<proteinExistence type="predicted"/>
<keyword evidence="1" id="KW-0597">Phosphoprotein</keyword>